<dbReference type="CDD" id="cd02966">
    <property type="entry name" value="TlpA_like_family"/>
    <property type="match status" value="1"/>
</dbReference>
<name>A0A1B1Y388_9FLAO</name>
<dbReference type="Pfam" id="PF08534">
    <property type="entry name" value="Redoxin"/>
    <property type="match status" value="1"/>
</dbReference>
<dbReference type="Gene3D" id="3.40.30.10">
    <property type="entry name" value="Glutaredoxin"/>
    <property type="match status" value="1"/>
</dbReference>
<sequence length="336" mass="38329">MNHLKRIFIASITLLVIACNNTPKQSSISGKIDNLPSEITEVLLKTPSQVKKIKINNGTFKDTINVDGKFCFIQIGPFQKTLFLDKETQLKINLDAKDYEHSLSYSGHGERANNYLKEREAYTEQIFESIDSINGLEPDAFKDFKITMVGNIEALLKEYEDINPFVIKTEKENLEFFIKNLEQQYKAINGLDGSLKKGDLSPEFNNYENFKGGTTSLKDLRGNYVYIDIWATWCPPCKAEIPYLKKLEKKFHKKNIKFVSISVDRKNAKSAWKKMIEEKEMGGVQLFADEDQEFTNAYNVTGIPRFILLDTEGKIISANAPRPSSNQIDDLLKSLP</sequence>
<dbReference type="InterPro" id="IPR050553">
    <property type="entry name" value="Thioredoxin_ResA/DsbE_sf"/>
</dbReference>
<gene>
    <name evidence="6" type="ORF">AXE80_02630</name>
</gene>
<dbReference type="InterPro" id="IPR036249">
    <property type="entry name" value="Thioredoxin-like_sf"/>
</dbReference>
<evidence type="ECO:0000256" key="1">
    <source>
        <dbReference type="ARBA" id="ARBA00004196"/>
    </source>
</evidence>
<evidence type="ECO:0000256" key="3">
    <source>
        <dbReference type="ARBA" id="ARBA00023157"/>
    </source>
</evidence>
<keyword evidence="7" id="KW-1185">Reference proteome</keyword>
<dbReference type="SUPFAM" id="SSF52833">
    <property type="entry name" value="Thioredoxin-like"/>
    <property type="match status" value="1"/>
</dbReference>
<comment type="subcellular location">
    <subcellularLocation>
        <location evidence="1">Cell envelope</location>
    </subcellularLocation>
</comment>
<proteinExistence type="predicted"/>
<dbReference type="GO" id="GO:0030313">
    <property type="term" value="C:cell envelope"/>
    <property type="evidence" value="ECO:0007669"/>
    <property type="project" value="UniProtKB-SubCell"/>
</dbReference>
<dbReference type="KEGG" id="wfu:AXE80_02630"/>
<dbReference type="EMBL" id="CP014224">
    <property type="protein sequence ID" value="ANW95246.1"/>
    <property type="molecule type" value="Genomic_DNA"/>
</dbReference>
<keyword evidence="3" id="KW-1015">Disulfide bond</keyword>
<reference evidence="6 7" key="1">
    <citation type="submission" date="2016-02" db="EMBL/GenBank/DDBJ databases">
        <authorList>
            <person name="Wen L."/>
            <person name="He K."/>
            <person name="Yang H."/>
        </authorList>
    </citation>
    <scope>NUCLEOTIDE SEQUENCE [LARGE SCALE GENOMIC DNA]</scope>
    <source>
        <strain evidence="6 7">CZ1127</strain>
    </source>
</reference>
<evidence type="ECO:0000259" key="5">
    <source>
        <dbReference type="PROSITE" id="PS51352"/>
    </source>
</evidence>
<dbReference type="GO" id="GO:0016491">
    <property type="term" value="F:oxidoreductase activity"/>
    <property type="evidence" value="ECO:0007669"/>
    <property type="project" value="InterPro"/>
</dbReference>
<dbReference type="InterPro" id="IPR013740">
    <property type="entry name" value="Redoxin"/>
</dbReference>
<organism evidence="6 7">
    <name type="scientific">Wenyingzhuangia fucanilytica</name>
    <dbReference type="NCBI Taxonomy" id="1790137"/>
    <lineage>
        <taxon>Bacteria</taxon>
        <taxon>Pseudomonadati</taxon>
        <taxon>Bacteroidota</taxon>
        <taxon>Flavobacteriia</taxon>
        <taxon>Flavobacteriales</taxon>
        <taxon>Flavobacteriaceae</taxon>
        <taxon>Wenyingzhuangia</taxon>
    </lineage>
</organism>
<dbReference type="RefSeq" id="WP_068824351.1">
    <property type="nucleotide sequence ID" value="NZ_CP014224.1"/>
</dbReference>
<keyword evidence="4" id="KW-0676">Redox-active center</keyword>
<evidence type="ECO:0000256" key="4">
    <source>
        <dbReference type="ARBA" id="ARBA00023284"/>
    </source>
</evidence>
<dbReference type="PROSITE" id="PS51352">
    <property type="entry name" value="THIOREDOXIN_2"/>
    <property type="match status" value="1"/>
</dbReference>
<dbReference type="PROSITE" id="PS51257">
    <property type="entry name" value="PROKAR_LIPOPROTEIN"/>
    <property type="match status" value="1"/>
</dbReference>
<dbReference type="PANTHER" id="PTHR42852">
    <property type="entry name" value="THIOL:DISULFIDE INTERCHANGE PROTEIN DSBE"/>
    <property type="match status" value="1"/>
</dbReference>
<dbReference type="InterPro" id="IPR013766">
    <property type="entry name" value="Thioredoxin_domain"/>
</dbReference>
<evidence type="ECO:0000256" key="2">
    <source>
        <dbReference type="ARBA" id="ARBA00022748"/>
    </source>
</evidence>
<dbReference type="AlphaFoldDB" id="A0A1B1Y388"/>
<dbReference type="Proteomes" id="UP000092967">
    <property type="component" value="Chromosome"/>
</dbReference>
<protein>
    <recommendedName>
        <fullName evidence="5">Thioredoxin domain-containing protein</fullName>
    </recommendedName>
</protein>
<dbReference type="STRING" id="1790137.AXE80_02630"/>
<dbReference type="GO" id="GO:0017004">
    <property type="term" value="P:cytochrome complex assembly"/>
    <property type="evidence" value="ECO:0007669"/>
    <property type="project" value="UniProtKB-KW"/>
</dbReference>
<dbReference type="PANTHER" id="PTHR42852:SF6">
    <property type="entry name" value="THIOL:DISULFIDE INTERCHANGE PROTEIN DSBE"/>
    <property type="match status" value="1"/>
</dbReference>
<evidence type="ECO:0000313" key="6">
    <source>
        <dbReference type="EMBL" id="ANW95246.1"/>
    </source>
</evidence>
<evidence type="ECO:0000313" key="7">
    <source>
        <dbReference type="Proteomes" id="UP000092967"/>
    </source>
</evidence>
<accession>A0A1B1Y388</accession>
<feature type="domain" description="Thioredoxin" evidence="5">
    <location>
        <begin position="195"/>
        <end position="336"/>
    </location>
</feature>
<keyword evidence="2" id="KW-0201">Cytochrome c-type biogenesis</keyword>